<dbReference type="GO" id="GO:0005886">
    <property type="term" value="C:plasma membrane"/>
    <property type="evidence" value="ECO:0007669"/>
    <property type="project" value="TreeGrafter"/>
</dbReference>
<keyword evidence="3" id="KW-0677">Repeat</keyword>
<keyword evidence="2" id="KW-0732">Signal</keyword>
<feature type="transmembrane region" description="Helical" evidence="4">
    <location>
        <begin position="458"/>
        <end position="485"/>
    </location>
</feature>
<dbReference type="PANTHER" id="PTHR24369:SF210">
    <property type="entry name" value="CHAOPTIN-RELATED"/>
    <property type="match status" value="1"/>
</dbReference>
<protein>
    <recommendedName>
        <fullName evidence="7">TIR domain-containing protein</fullName>
    </recommendedName>
</protein>
<dbReference type="AlphaFoldDB" id="A0A9P0HWD7"/>
<reference evidence="5" key="1">
    <citation type="submission" date="2022-02" db="EMBL/GenBank/DDBJ databases">
        <authorList>
            <person name="King R."/>
        </authorList>
    </citation>
    <scope>NUCLEOTIDE SEQUENCE</scope>
</reference>
<accession>A0A9P0HWD7</accession>
<keyword evidence="4" id="KW-0472">Membrane</keyword>
<dbReference type="SMART" id="SM00364">
    <property type="entry name" value="LRR_BAC"/>
    <property type="match status" value="6"/>
</dbReference>
<dbReference type="Gene3D" id="3.40.50.10140">
    <property type="entry name" value="Toll/interleukin-1 receptor homology (TIR) domain"/>
    <property type="match status" value="1"/>
</dbReference>
<organism evidence="5 6">
    <name type="scientific">Spodoptera littoralis</name>
    <name type="common">Egyptian cotton leafworm</name>
    <dbReference type="NCBI Taxonomy" id="7109"/>
    <lineage>
        <taxon>Eukaryota</taxon>
        <taxon>Metazoa</taxon>
        <taxon>Ecdysozoa</taxon>
        <taxon>Arthropoda</taxon>
        <taxon>Hexapoda</taxon>
        <taxon>Insecta</taxon>
        <taxon>Pterygota</taxon>
        <taxon>Neoptera</taxon>
        <taxon>Endopterygota</taxon>
        <taxon>Lepidoptera</taxon>
        <taxon>Glossata</taxon>
        <taxon>Ditrysia</taxon>
        <taxon>Noctuoidea</taxon>
        <taxon>Noctuidae</taxon>
        <taxon>Amphipyrinae</taxon>
        <taxon>Spodoptera</taxon>
    </lineage>
</organism>
<dbReference type="PANTHER" id="PTHR24369">
    <property type="entry name" value="ANTIGEN BSP, PUTATIVE-RELATED"/>
    <property type="match status" value="1"/>
</dbReference>
<dbReference type="Gene3D" id="3.80.10.10">
    <property type="entry name" value="Ribonuclease Inhibitor"/>
    <property type="match status" value="2"/>
</dbReference>
<dbReference type="SUPFAM" id="SSF52047">
    <property type="entry name" value="RNI-like"/>
    <property type="match status" value="1"/>
</dbReference>
<dbReference type="SMART" id="SM00369">
    <property type="entry name" value="LRR_TYP"/>
    <property type="match status" value="10"/>
</dbReference>
<dbReference type="InterPro" id="IPR001611">
    <property type="entry name" value="Leu-rich_rpt"/>
</dbReference>
<dbReference type="InterPro" id="IPR035897">
    <property type="entry name" value="Toll_tir_struct_dom_sf"/>
</dbReference>
<dbReference type="SUPFAM" id="SSF52200">
    <property type="entry name" value="Toll/Interleukin receptor TIR domain"/>
    <property type="match status" value="1"/>
</dbReference>
<dbReference type="FunFam" id="3.80.10.10:FF:001164">
    <property type="entry name" value="GH01279p"/>
    <property type="match status" value="2"/>
</dbReference>
<dbReference type="InterPro" id="IPR026906">
    <property type="entry name" value="LRR_5"/>
</dbReference>
<dbReference type="PROSITE" id="PS51450">
    <property type="entry name" value="LRR"/>
    <property type="match status" value="3"/>
</dbReference>
<sequence length="680" mass="79362">MGVSKTMALIFQNAKNLSGYFDRKHFAGLQDLTKLLLSINGITHLPDNLFMDINKLTWLNIRSNTINLSEELFKPLEKLETLEISHNHMTNISSNLFSHLSFLRKLSLWQSNVTWFSKDLFTGVDVLEELDLSSNGLNELPASIFKPLKKLKKLTLFSNKFSSLPQNLFRNNAELETVVILNNDVKLKELPKYLFGDLPNLKQIYIQRSGLENLPYDVFANSPVITNISLAYNDITTLPEAIFNDQINLLELDLSYNQLSELKPKLFSSLVRLERLKLCHNSLVEISGQTFSSLLSLIYLEMEHNNLKTISPYLFSNNKQRMSISLAYNQLDFEDKELTNNSWLVKRASPFAHTYNLKLLNLSHNEFKVAFEDWWVNGHENLDISHNNIQNLWTDEKALKDYRNVMKKGMKSVWISKNPINCGCENYLFMDFLLYSTRTKIVDLQHVRCPLWAKEACYMRFTILITLMTVVISIYTIILVVFIIYRKQINSIVKKRLSTFHRTNAQRKEKSYRILMDFCHQDEEFVNREMLSIMTTNESLQILTKVITDYRNSEFRMSKNFKRYVKDVKTRARVVVFSSNYLTETYGHIDIKKIHSEMLKAEKTIYIFADIGPDNSIYDFLEEQRDLRTTLKWNEENFWPKLYALLKSFVSSDELKKVEDTLIVPGDSLEPSKISLTNTP</sequence>
<dbReference type="InterPro" id="IPR050541">
    <property type="entry name" value="LRR_TM_domain-containing"/>
</dbReference>
<dbReference type="SUPFAM" id="SSF52058">
    <property type="entry name" value="L domain-like"/>
    <property type="match status" value="1"/>
</dbReference>
<proteinExistence type="predicted"/>
<keyword evidence="4" id="KW-0812">Transmembrane</keyword>
<keyword evidence="1" id="KW-0433">Leucine-rich repeat</keyword>
<dbReference type="InterPro" id="IPR003591">
    <property type="entry name" value="Leu-rich_rpt_typical-subtyp"/>
</dbReference>
<evidence type="ECO:0000313" key="5">
    <source>
        <dbReference type="EMBL" id="CAH1635739.1"/>
    </source>
</evidence>
<dbReference type="Proteomes" id="UP001153321">
    <property type="component" value="Chromosome 11"/>
</dbReference>
<evidence type="ECO:0000256" key="1">
    <source>
        <dbReference type="ARBA" id="ARBA00022614"/>
    </source>
</evidence>
<dbReference type="InterPro" id="IPR032675">
    <property type="entry name" value="LRR_dom_sf"/>
</dbReference>
<dbReference type="Pfam" id="PF13306">
    <property type="entry name" value="LRR_5"/>
    <property type="match status" value="1"/>
</dbReference>
<evidence type="ECO:0000256" key="3">
    <source>
        <dbReference type="ARBA" id="ARBA00022737"/>
    </source>
</evidence>
<gene>
    <name evidence="5" type="ORF">SPLIT_LOCUS1101</name>
</gene>
<evidence type="ECO:0000256" key="4">
    <source>
        <dbReference type="SAM" id="Phobius"/>
    </source>
</evidence>
<evidence type="ECO:0008006" key="7">
    <source>
        <dbReference type="Google" id="ProtNLM"/>
    </source>
</evidence>
<dbReference type="EMBL" id="LR824542">
    <property type="protein sequence ID" value="CAH1635739.1"/>
    <property type="molecule type" value="Genomic_DNA"/>
</dbReference>
<evidence type="ECO:0000256" key="2">
    <source>
        <dbReference type="ARBA" id="ARBA00022729"/>
    </source>
</evidence>
<dbReference type="Pfam" id="PF13855">
    <property type="entry name" value="LRR_8"/>
    <property type="match status" value="1"/>
</dbReference>
<keyword evidence="4" id="KW-1133">Transmembrane helix</keyword>
<name>A0A9P0HWD7_SPOLI</name>
<keyword evidence="6" id="KW-1185">Reference proteome</keyword>
<evidence type="ECO:0000313" key="6">
    <source>
        <dbReference type="Proteomes" id="UP001153321"/>
    </source>
</evidence>